<protein>
    <submittedName>
        <fullName evidence="1">tRNA (Adenine22-N1)-methyltransferase</fullName>
    </submittedName>
</protein>
<keyword evidence="1" id="KW-0808">Transferase</keyword>
<dbReference type="Gene3D" id="3.40.50.150">
    <property type="entry name" value="Vaccinia Virus protein VP39"/>
    <property type="match status" value="1"/>
</dbReference>
<gene>
    <name evidence="1" type="ORF">DES48_101101</name>
</gene>
<dbReference type="STRING" id="200904.GCA_900168775_02483"/>
<dbReference type="OrthoDB" id="5881184at2"/>
<accession>A0A366EG13</accession>
<keyword evidence="1" id="KW-0489">Methyltransferase</keyword>
<dbReference type="RefSeq" id="WP_113865993.1">
    <property type="nucleotide sequence ID" value="NZ_BAABQN010000001.1"/>
</dbReference>
<dbReference type="PIRSF" id="PIRSF018637">
    <property type="entry name" value="TrmK"/>
    <property type="match status" value="1"/>
</dbReference>
<dbReference type="Pfam" id="PF04816">
    <property type="entry name" value="TrmK"/>
    <property type="match status" value="1"/>
</dbReference>
<dbReference type="InterPro" id="IPR006901">
    <property type="entry name" value="TrmK"/>
</dbReference>
<dbReference type="GO" id="GO:0032259">
    <property type="term" value="P:methylation"/>
    <property type="evidence" value="ECO:0007669"/>
    <property type="project" value="UniProtKB-KW"/>
</dbReference>
<dbReference type="Proteomes" id="UP000252254">
    <property type="component" value="Unassembled WGS sequence"/>
</dbReference>
<dbReference type="AlphaFoldDB" id="A0A366EG13"/>
<dbReference type="PANTHER" id="PTHR38451:SF1">
    <property type="entry name" value="TRNA (ADENINE(22)-N(1))-METHYLTRANSFERASE"/>
    <property type="match status" value="1"/>
</dbReference>
<dbReference type="EMBL" id="QNRI01000001">
    <property type="protein sequence ID" value="RBP01371.1"/>
    <property type="molecule type" value="Genomic_DNA"/>
</dbReference>
<keyword evidence="2" id="KW-1185">Reference proteome</keyword>
<dbReference type="SUPFAM" id="SSF53335">
    <property type="entry name" value="S-adenosyl-L-methionine-dependent methyltransferases"/>
    <property type="match status" value="1"/>
</dbReference>
<dbReference type="PANTHER" id="PTHR38451">
    <property type="entry name" value="TRNA (ADENINE(22)-N(1))-METHYLTRANSFERASE"/>
    <property type="match status" value="1"/>
</dbReference>
<evidence type="ECO:0000313" key="1">
    <source>
        <dbReference type="EMBL" id="RBP01371.1"/>
    </source>
</evidence>
<dbReference type="InterPro" id="IPR029063">
    <property type="entry name" value="SAM-dependent_MTases_sf"/>
</dbReference>
<comment type="caution">
    <text evidence="1">The sequence shown here is derived from an EMBL/GenBank/DDBJ whole genome shotgun (WGS) entry which is preliminary data.</text>
</comment>
<reference evidence="1 2" key="1">
    <citation type="submission" date="2018-06" db="EMBL/GenBank/DDBJ databases">
        <title>Genomic Encyclopedia of Type Strains, Phase IV (KMG-IV): sequencing the most valuable type-strain genomes for metagenomic binning, comparative biology and taxonomic classification.</title>
        <authorList>
            <person name="Goeker M."/>
        </authorList>
    </citation>
    <scope>NUCLEOTIDE SEQUENCE [LARGE SCALE GENOMIC DNA]</scope>
    <source>
        <strain evidence="1 2">DSM 15140</strain>
    </source>
</reference>
<sequence>MNDKTLSKRLQLVAHYLPQHANFVDVGSDHAYLPSYVCSQDLQARAIAGEINEGPYLSAKQHVAAFGLTDQIEVIQGDGLSVIEGRLVDQVVIAGMGGTLIRSILQQGATKLFHVSRIIAQPNVDAPEVRQWFYQNNYQLVAEEIIKEDGHIYEILVADKGDPTTPYDENQLERQLFFGPYLLQEKTEIFIEKWKAEKNKRERIVTQMHQAKMINYEKINMFLNEIKIIEEVLVRDEQSTR</sequence>
<name>A0A366EG13_9BACI</name>
<organism evidence="1 2">
    <name type="scientific">Paraliobacillus ryukyuensis</name>
    <dbReference type="NCBI Taxonomy" id="200904"/>
    <lineage>
        <taxon>Bacteria</taxon>
        <taxon>Bacillati</taxon>
        <taxon>Bacillota</taxon>
        <taxon>Bacilli</taxon>
        <taxon>Bacillales</taxon>
        <taxon>Bacillaceae</taxon>
        <taxon>Paraliobacillus</taxon>
    </lineage>
</organism>
<evidence type="ECO:0000313" key="2">
    <source>
        <dbReference type="Proteomes" id="UP000252254"/>
    </source>
</evidence>
<proteinExistence type="predicted"/>
<dbReference type="GO" id="GO:0160105">
    <property type="term" value="F:tRNA (adenine(22)-N1)-methyltransferase activity"/>
    <property type="evidence" value="ECO:0007669"/>
    <property type="project" value="InterPro"/>
</dbReference>
<dbReference type="Gene3D" id="1.10.287.1890">
    <property type="match status" value="1"/>
</dbReference>